<dbReference type="PANTHER" id="PTHR42643">
    <property type="entry name" value="IONOTROPIC RECEPTOR 20A-RELATED"/>
    <property type="match status" value="1"/>
</dbReference>
<reference evidence="10" key="2">
    <citation type="submission" date="2022-10" db="EMBL/GenBank/DDBJ databases">
        <authorList>
            <consortium name="ENA_rothamsted_submissions"/>
            <consortium name="culmorum"/>
            <person name="King R."/>
        </authorList>
    </citation>
    <scope>NUCLEOTIDE SEQUENCE</scope>
</reference>
<keyword evidence="3 8" id="KW-0812">Transmembrane</keyword>
<dbReference type="InterPro" id="IPR052192">
    <property type="entry name" value="Insect_Ionotropic_Sensory_Rcpt"/>
</dbReference>
<evidence type="ECO:0000256" key="4">
    <source>
        <dbReference type="ARBA" id="ARBA00022989"/>
    </source>
</evidence>
<gene>
    <name evidence="10" type="ORF">CHIRRI_LOCUS14124</name>
</gene>
<comment type="subcellular location">
    <subcellularLocation>
        <location evidence="1">Cell membrane</location>
        <topology evidence="1">Multi-pass membrane protein</topology>
    </subcellularLocation>
</comment>
<dbReference type="EMBL" id="OU895880">
    <property type="protein sequence ID" value="CAG9811315.1"/>
    <property type="molecule type" value="Genomic_DNA"/>
</dbReference>
<keyword evidence="5 8" id="KW-0472">Membrane</keyword>
<evidence type="ECO:0000256" key="9">
    <source>
        <dbReference type="SAM" id="SignalP"/>
    </source>
</evidence>
<keyword evidence="6" id="KW-0675">Receptor</keyword>
<keyword evidence="11" id="KW-1185">Reference proteome</keyword>
<evidence type="ECO:0000313" key="11">
    <source>
        <dbReference type="Proteomes" id="UP001153620"/>
    </source>
</evidence>
<evidence type="ECO:0000256" key="8">
    <source>
        <dbReference type="SAM" id="Phobius"/>
    </source>
</evidence>
<keyword evidence="7" id="KW-0325">Glycoprotein</keyword>
<keyword evidence="9" id="KW-0732">Signal</keyword>
<evidence type="ECO:0000256" key="6">
    <source>
        <dbReference type="ARBA" id="ARBA00023170"/>
    </source>
</evidence>
<sequence>MKITKLLIFISTISILNLAISTKSINSDQHLAENICRITNDIIKSTNDTQDILIGNLGGIIWSSAVNEIIKCIADETAVVFTDLRIKMINSNLRKAAVIIMAFDKVDGASINEEIVSKLINHHHGSSIYHHMAKIICIIFSTSTQSQRMQALKYFIGFGHLNFALAYKSSSGDVIYEIVKSLPNRGWLFNSPQNFLLIFPDKLKNLNKFKYKVPIFYQPPVIEFTKNPIFTPMLFFLSAVGAAQNAEFDLIFLQNSSDFVTYWHNRQMHLSLNTARVLQYPDPKVQTYDKKSYCALIPFPQTASYFSVIIVKPFDVLIWVFFVLSIVSSVAVWRMYQDCGAVDSHWQLAVGVFTMFIGQGAEFSRHNRFVFAMLLNIISLSVFLLSNLYEGAITSFMIEPARDNRLKTVDDLLNSDYQFQASQLFEYTLKNSSLVQRMSSRLNSSGLQMGTKGTKHVFGQYYVFIRTCDEARITLNHKLLNGQLVSDYYYLLPEELSWQYVQLEASYLNPFVERIQYYMDLCFQAGLPHMWRVMSSQDYSEIICPQSRDERNTWNCRILDQSLEFC</sequence>
<evidence type="ECO:0000313" key="10">
    <source>
        <dbReference type="EMBL" id="CAG9811315.1"/>
    </source>
</evidence>
<organism evidence="10 11">
    <name type="scientific">Chironomus riparius</name>
    <dbReference type="NCBI Taxonomy" id="315576"/>
    <lineage>
        <taxon>Eukaryota</taxon>
        <taxon>Metazoa</taxon>
        <taxon>Ecdysozoa</taxon>
        <taxon>Arthropoda</taxon>
        <taxon>Hexapoda</taxon>
        <taxon>Insecta</taxon>
        <taxon>Pterygota</taxon>
        <taxon>Neoptera</taxon>
        <taxon>Endopterygota</taxon>
        <taxon>Diptera</taxon>
        <taxon>Nematocera</taxon>
        <taxon>Chironomoidea</taxon>
        <taxon>Chironomidae</taxon>
        <taxon>Chironominae</taxon>
        <taxon>Chironomus</taxon>
    </lineage>
</organism>
<dbReference type="OrthoDB" id="8195814at2759"/>
<protein>
    <recommendedName>
        <fullName evidence="12">Ionotropic receptor</fullName>
    </recommendedName>
</protein>
<evidence type="ECO:0000256" key="2">
    <source>
        <dbReference type="ARBA" id="ARBA00022475"/>
    </source>
</evidence>
<proteinExistence type="predicted"/>
<dbReference type="GO" id="GO:0005886">
    <property type="term" value="C:plasma membrane"/>
    <property type="evidence" value="ECO:0007669"/>
    <property type="project" value="UniProtKB-SubCell"/>
</dbReference>
<feature type="chain" id="PRO_5040436144" description="Ionotropic receptor" evidence="9">
    <location>
        <begin position="20"/>
        <end position="566"/>
    </location>
</feature>
<name>A0A9N9X0S8_9DIPT</name>
<keyword evidence="4 8" id="KW-1133">Transmembrane helix</keyword>
<dbReference type="PANTHER" id="PTHR42643:SF30">
    <property type="entry name" value="IONOTROPIC RECEPTOR 40A-RELATED"/>
    <property type="match status" value="1"/>
</dbReference>
<accession>A0A9N9X0S8</accession>
<evidence type="ECO:0000256" key="7">
    <source>
        <dbReference type="ARBA" id="ARBA00023180"/>
    </source>
</evidence>
<evidence type="ECO:0000256" key="5">
    <source>
        <dbReference type="ARBA" id="ARBA00023136"/>
    </source>
</evidence>
<evidence type="ECO:0000256" key="3">
    <source>
        <dbReference type="ARBA" id="ARBA00022692"/>
    </source>
</evidence>
<dbReference type="Proteomes" id="UP001153620">
    <property type="component" value="Chromosome 4"/>
</dbReference>
<evidence type="ECO:0008006" key="12">
    <source>
        <dbReference type="Google" id="ProtNLM"/>
    </source>
</evidence>
<keyword evidence="2" id="KW-1003">Cell membrane</keyword>
<feature type="transmembrane region" description="Helical" evidence="8">
    <location>
        <begin position="369"/>
        <end position="389"/>
    </location>
</feature>
<evidence type="ECO:0000256" key="1">
    <source>
        <dbReference type="ARBA" id="ARBA00004651"/>
    </source>
</evidence>
<reference evidence="10" key="1">
    <citation type="submission" date="2022-01" db="EMBL/GenBank/DDBJ databases">
        <authorList>
            <person name="King R."/>
        </authorList>
    </citation>
    <scope>NUCLEOTIDE SEQUENCE</scope>
</reference>
<feature type="transmembrane region" description="Helical" evidence="8">
    <location>
        <begin position="316"/>
        <end position="333"/>
    </location>
</feature>
<feature type="signal peptide" evidence="9">
    <location>
        <begin position="1"/>
        <end position="19"/>
    </location>
</feature>
<dbReference type="AlphaFoldDB" id="A0A9N9X0S8"/>